<accession>A0A8H7TEA2</accession>
<dbReference type="InterPro" id="IPR052649">
    <property type="entry name" value="NCE102-like"/>
</dbReference>
<feature type="transmembrane region" description="Helical" evidence="5">
    <location>
        <begin position="12"/>
        <end position="30"/>
    </location>
</feature>
<dbReference type="Proteomes" id="UP000664132">
    <property type="component" value="Unassembled WGS sequence"/>
</dbReference>
<evidence type="ECO:0000256" key="2">
    <source>
        <dbReference type="ARBA" id="ARBA00022692"/>
    </source>
</evidence>
<feature type="transmembrane region" description="Helical" evidence="5">
    <location>
        <begin position="67"/>
        <end position="91"/>
    </location>
</feature>
<dbReference type="GO" id="GO:0072659">
    <property type="term" value="P:protein localization to plasma membrane"/>
    <property type="evidence" value="ECO:0007669"/>
    <property type="project" value="TreeGrafter"/>
</dbReference>
<evidence type="ECO:0000256" key="5">
    <source>
        <dbReference type="SAM" id="Phobius"/>
    </source>
</evidence>
<dbReference type="GO" id="GO:0005886">
    <property type="term" value="C:plasma membrane"/>
    <property type="evidence" value="ECO:0007669"/>
    <property type="project" value="TreeGrafter"/>
</dbReference>
<evidence type="ECO:0000256" key="4">
    <source>
        <dbReference type="ARBA" id="ARBA00023136"/>
    </source>
</evidence>
<proteinExistence type="predicted"/>
<comment type="caution">
    <text evidence="7">The sequence shown here is derived from an EMBL/GenBank/DDBJ whole genome shotgun (WGS) entry which is preliminary data.</text>
</comment>
<keyword evidence="3 5" id="KW-1133">Transmembrane helix</keyword>
<evidence type="ECO:0000313" key="7">
    <source>
        <dbReference type="EMBL" id="KAG4417856.1"/>
    </source>
</evidence>
<dbReference type="PANTHER" id="PTHR28165:SF1">
    <property type="entry name" value="NON-CLASSICAL EXPORT PROTEIN 2-RELATED"/>
    <property type="match status" value="1"/>
</dbReference>
<feature type="transmembrane region" description="Helical" evidence="5">
    <location>
        <begin position="145"/>
        <end position="163"/>
    </location>
</feature>
<dbReference type="AlphaFoldDB" id="A0A8H7TEA2"/>
<dbReference type="GO" id="GO:0070941">
    <property type="term" value="P:eisosome assembly"/>
    <property type="evidence" value="ECO:0007669"/>
    <property type="project" value="TreeGrafter"/>
</dbReference>
<dbReference type="EMBL" id="JAFJYH010000143">
    <property type="protein sequence ID" value="KAG4417856.1"/>
    <property type="molecule type" value="Genomic_DNA"/>
</dbReference>
<sequence>MIVTLAARGAQLVFAAVVLALSVVLINGYGPGSGPALISYGAFCGGAAIVFAAVGVLAVFFDRLQGIIMLALDGLAAFFLVAGGIAFAVSIKTGDCKDQVYTFKHRSTFYPSFTKTYPTTSEKKAARMFQDDIESRCRIVTAETAILWFTFACFLGTVVLAFFTGRSGKRGGAIV</sequence>
<dbReference type="Pfam" id="PF01284">
    <property type="entry name" value="MARVEL"/>
    <property type="match status" value="1"/>
</dbReference>
<dbReference type="PANTHER" id="PTHR28165">
    <property type="entry name" value="NON-CLASSICAL EXPORT PROTEIN 2-RELATED"/>
    <property type="match status" value="1"/>
</dbReference>
<keyword evidence="2 5" id="KW-0812">Transmembrane</keyword>
<dbReference type="OrthoDB" id="2017497at2759"/>
<name>A0A8H7TEA2_9HELO</name>
<evidence type="ECO:0000256" key="3">
    <source>
        <dbReference type="ARBA" id="ARBA00022989"/>
    </source>
</evidence>
<organism evidence="7 8">
    <name type="scientific">Cadophora malorum</name>
    <dbReference type="NCBI Taxonomy" id="108018"/>
    <lineage>
        <taxon>Eukaryota</taxon>
        <taxon>Fungi</taxon>
        <taxon>Dikarya</taxon>
        <taxon>Ascomycota</taxon>
        <taxon>Pezizomycotina</taxon>
        <taxon>Leotiomycetes</taxon>
        <taxon>Helotiales</taxon>
        <taxon>Ploettnerulaceae</taxon>
        <taxon>Cadophora</taxon>
    </lineage>
</organism>
<evidence type="ECO:0000256" key="1">
    <source>
        <dbReference type="ARBA" id="ARBA00004141"/>
    </source>
</evidence>
<keyword evidence="4 5" id="KW-0472">Membrane</keyword>
<evidence type="ECO:0000259" key="6">
    <source>
        <dbReference type="Pfam" id="PF01284"/>
    </source>
</evidence>
<evidence type="ECO:0000313" key="8">
    <source>
        <dbReference type="Proteomes" id="UP000664132"/>
    </source>
</evidence>
<feature type="transmembrane region" description="Helical" evidence="5">
    <location>
        <begin position="36"/>
        <end position="60"/>
    </location>
</feature>
<keyword evidence="8" id="KW-1185">Reference proteome</keyword>
<comment type="subcellular location">
    <subcellularLocation>
        <location evidence="1">Membrane</location>
        <topology evidence="1">Multi-pass membrane protein</topology>
    </subcellularLocation>
</comment>
<dbReference type="InterPro" id="IPR008253">
    <property type="entry name" value="Marvel"/>
</dbReference>
<protein>
    <recommendedName>
        <fullName evidence="6">MARVEL domain-containing protein</fullName>
    </recommendedName>
</protein>
<feature type="domain" description="MARVEL" evidence="6">
    <location>
        <begin position="5"/>
        <end position="160"/>
    </location>
</feature>
<dbReference type="GO" id="GO:0032126">
    <property type="term" value="C:eisosome"/>
    <property type="evidence" value="ECO:0007669"/>
    <property type="project" value="TreeGrafter"/>
</dbReference>
<reference evidence="7" key="1">
    <citation type="submission" date="2021-02" db="EMBL/GenBank/DDBJ databases">
        <title>Genome sequence Cadophora malorum strain M34.</title>
        <authorList>
            <person name="Stefanovic E."/>
            <person name="Vu D."/>
            <person name="Scully C."/>
            <person name="Dijksterhuis J."/>
            <person name="Roader J."/>
            <person name="Houbraken J."/>
        </authorList>
    </citation>
    <scope>NUCLEOTIDE SEQUENCE</scope>
    <source>
        <strain evidence="7">M34</strain>
    </source>
</reference>
<gene>
    <name evidence="7" type="ORF">IFR04_008993</name>
</gene>